<evidence type="ECO:0000313" key="7">
    <source>
        <dbReference type="EMBL" id="RLQ84961.1"/>
    </source>
</evidence>
<accession>A0A3L7J631</accession>
<dbReference type="GO" id="GO:0012505">
    <property type="term" value="C:endomembrane system"/>
    <property type="evidence" value="ECO:0007669"/>
    <property type="project" value="UniProtKB-SubCell"/>
</dbReference>
<keyword evidence="2 5" id="KW-1133">Transmembrane helix</keyword>
<evidence type="ECO:0000256" key="5">
    <source>
        <dbReference type="SAM" id="Phobius"/>
    </source>
</evidence>
<comment type="subcellular location">
    <subcellularLocation>
        <location evidence="4">Endomembrane system</location>
        <topology evidence="4">Single-pass membrane protein</topology>
    </subcellularLocation>
</comment>
<dbReference type="GO" id="GO:0016020">
    <property type="term" value="C:membrane"/>
    <property type="evidence" value="ECO:0007669"/>
    <property type="project" value="InterPro"/>
</dbReference>
<feature type="transmembrane region" description="Helical" evidence="5">
    <location>
        <begin position="29"/>
        <end position="50"/>
    </location>
</feature>
<feature type="domain" description="Bacterial virulence protein VirB8" evidence="6">
    <location>
        <begin position="11"/>
        <end position="214"/>
    </location>
</feature>
<name>A0A3L7J631_9HYPH</name>
<organism evidence="7 8">
    <name type="scientific">Notoacmeibacter ruber</name>
    <dbReference type="NCBI Taxonomy" id="2670375"/>
    <lineage>
        <taxon>Bacteria</taxon>
        <taxon>Pseudomonadati</taxon>
        <taxon>Pseudomonadota</taxon>
        <taxon>Alphaproteobacteria</taxon>
        <taxon>Hyphomicrobiales</taxon>
        <taxon>Notoacmeibacteraceae</taxon>
        <taxon>Notoacmeibacter</taxon>
    </lineage>
</organism>
<dbReference type="Pfam" id="PF04335">
    <property type="entry name" value="VirB8"/>
    <property type="match status" value="1"/>
</dbReference>
<evidence type="ECO:0000256" key="3">
    <source>
        <dbReference type="ARBA" id="ARBA00023136"/>
    </source>
</evidence>
<evidence type="ECO:0000259" key="6">
    <source>
        <dbReference type="Pfam" id="PF04335"/>
    </source>
</evidence>
<dbReference type="RefSeq" id="WP_121646750.1">
    <property type="nucleotide sequence ID" value="NZ_RCWN01000003.1"/>
</dbReference>
<dbReference type="Proteomes" id="UP000281094">
    <property type="component" value="Unassembled WGS sequence"/>
</dbReference>
<keyword evidence="8" id="KW-1185">Reference proteome</keyword>
<proteinExistence type="predicted"/>
<dbReference type="Gene3D" id="3.10.450.230">
    <property type="entry name" value="VirB8 protein"/>
    <property type="match status" value="1"/>
</dbReference>
<protein>
    <submittedName>
        <fullName evidence="7">Type IV secretion system protein</fullName>
    </submittedName>
</protein>
<reference evidence="7 8" key="1">
    <citation type="submission" date="2018-10" db="EMBL/GenBank/DDBJ databases">
        <title>Notoacmeibacter sp. M2BS9Y-3-1, whole genome shotgun sequence.</title>
        <authorList>
            <person name="Tuo L."/>
        </authorList>
    </citation>
    <scope>NUCLEOTIDE SEQUENCE [LARGE SCALE GENOMIC DNA]</scope>
    <source>
        <strain evidence="7 8">M2BS9Y-3-1</strain>
    </source>
</reference>
<evidence type="ECO:0000256" key="4">
    <source>
        <dbReference type="ARBA" id="ARBA00037847"/>
    </source>
</evidence>
<keyword evidence="3 5" id="KW-0472">Membrane</keyword>
<dbReference type="InterPro" id="IPR032710">
    <property type="entry name" value="NTF2-like_dom_sf"/>
</dbReference>
<evidence type="ECO:0000256" key="2">
    <source>
        <dbReference type="ARBA" id="ARBA00022989"/>
    </source>
</evidence>
<sequence length="219" mass="24368">MTAAVTKEEFIEEELVYGARRRERLWKGLGLAGALFGVTGCLAAAAVSILDVDPPPVVVPFDSETGVALPNARVEAVSLAQNPAIIQSEVYRYVSLRETYNQLDNDVRVRRVLAMSAGAAEGSLRQLWTSGHENYPPNKYGNDARLDVQVGSINLITNNRAQVRFRKRLASQRGTQTGSFTATLMFEFRPERSRKIDEVWRNPFGFTVVEYAVTSDKLE</sequence>
<dbReference type="AlphaFoldDB" id="A0A3L7J631"/>
<dbReference type="CDD" id="cd16424">
    <property type="entry name" value="VirB8"/>
    <property type="match status" value="1"/>
</dbReference>
<dbReference type="EMBL" id="RCWN01000003">
    <property type="protein sequence ID" value="RLQ84961.1"/>
    <property type="molecule type" value="Genomic_DNA"/>
</dbReference>
<dbReference type="SUPFAM" id="SSF54427">
    <property type="entry name" value="NTF2-like"/>
    <property type="match status" value="1"/>
</dbReference>
<evidence type="ECO:0000313" key="8">
    <source>
        <dbReference type="Proteomes" id="UP000281094"/>
    </source>
</evidence>
<comment type="caution">
    <text evidence="7">The sequence shown here is derived from an EMBL/GenBank/DDBJ whole genome shotgun (WGS) entry which is preliminary data.</text>
</comment>
<evidence type="ECO:0000256" key="1">
    <source>
        <dbReference type="ARBA" id="ARBA00022692"/>
    </source>
</evidence>
<dbReference type="InterPro" id="IPR007430">
    <property type="entry name" value="VirB8"/>
</dbReference>
<keyword evidence="1 5" id="KW-0812">Transmembrane</keyword>
<gene>
    <name evidence="7" type="ORF">D8780_15340</name>
</gene>